<dbReference type="CDD" id="cd08049">
    <property type="entry name" value="TAF8"/>
    <property type="match status" value="1"/>
</dbReference>
<evidence type="ECO:0000256" key="5">
    <source>
        <dbReference type="ARBA" id="ARBA00023163"/>
    </source>
</evidence>
<dbReference type="GO" id="GO:0046982">
    <property type="term" value="F:protein heterodimerization activity"/>
    <property type="evidence" value="ECO:0007669"/>
    <property type="project" value="InterPro"/>
</dbReference>
<keyword evidence="9" id="KW-1185">Reference proteome</keyword>
<dbReference type="Proteomes" id="UP001255856">
    <property type="component" value="Unassembled WGS sequence"/>
</dbReference>
<dbReference type="Gene3D" id="1.10.20.10">
    <property type="entry name" value="Histone, subunit A"/>
    <property type="match status" value="1"/>
</dbReference>
<protein>
    <recommendedName>
        <fullName evidence="3">Transcription initiation factor TFIID subunit 8</fullName>
    </recommendedName>
</protein>
<keyword evidence="6" id="KW-0539">Nucleus</keyword>
<dbReference type="EMBL" id="JASFZW010000014">
    <property type="protein sequence ID" value="KAK2075538.1"/>
    <property type="molecule type" value="Genomic_DNA"/>
</dbReference>
<evidence type="ECO:0000256" key="4">
    <source>
        <dbReference type="ARBA" id="ARBA00023015"/>
    </source>
</evidence>
<dbReference type="PANTHER" id="PTHR46338">
    <property type="entry name" value="TRANSCRIPTION INITIATION FACTOR TFIID SUBUNIT 8"/>
    <property type="match status" value="1"/>
</dbReference>
<keyword evidence="4" id="KW-0805">Transcription regulation</keyword>
<comment type="similarity">
    <text evidence="2">Belongs to the TAF8 family.</text>
</comment>
<accession>A0AAD9IDT2</accession>
<dbReference type="InterPro" id="IPR037818">
    <property type="entry name" value="TAF8"/>
</dbReference>
<organism evidence="8 9">
    <name type="scientific">Prototheca wickerhamii</name>
    <dbReference type="NCBI Taxonomy" id="3111"/>
    <lineage>
        <taxon>Eukaryota</taxon>
        <taxon>Viridiplantae</taxon>
        <taxon>Chlorophyta</taxon>
        <taxon>core chlorophytes</taxon>
        <taxon>Trebouxiophyceae</taxon>
        <taxon>Chlorellales</taxon>
        <taxon>Chlorellaceae</taxon>
        <taxon>Prototheca</taxon>
    </lineage>
</organism>
<dbReference type="GO" id="GO:0005669">
    <property type="term" value="C:transcription factor TFIID complex"/>
    <property type="evidence" value="ECO:0007669"/>
    <property type="project" value="InterPro"/>
</dbReference>
<gene>
    <name evidence="8" type="ORF">QBZ16_001646</name>
</gene>
<proteinExistence type="inferred from homology"/>
<dbReference type="InterPro" id="IPR019473">
    <property type="entry name" value="TFIID_su8_C"/>
</dbReference>
<evidence type="ECO:0000259" key="7">
    <source>
        <dbReference type="Pfam" id="PF10406"/>
    </source>
</evidence>
<reference evidence="8" key="1">
    <citation type="submission" date="2021-01" db="EMBL/GenBank/DDBJ databases">
        <authorList>
            <person name="Eckstrom K.M.E."/>
        </authorList>
    </citation>
    <scope>NUCLEOTIDE SEQUENCE</scope>
    <source>
        <strain evidence="8">UVCC 0001</strain>
    </source>
</reference>
<dbReference type="AlphaFoldDB" id="A0AAD9IDT2"/>
<name>A0AAD9IDT2_PROWI</name>
<comment type="subcellular location">
    <subcellularLocation>
        <location evidence="1">Nucleus</location>
    </subcellularLocation>
</comment>
<dbReference type="PANTHER" id="PTHR46338:SF1">
    <property type="entry name" value="TRANSCRIPTION INITIATION FACTOR TFIID SUBUNIT 8"/>
    <property type="match status" value="1"/>
</dbReference>
<evidence type="ECO:0000256" key="2">
    <source>
        <dbReference type="ARBA" id="ARBA00008767"/>
    </source>
</evidence>
<evidence type="ECO:0000313" key="8">
    <source>
        <dbReference type="EMBL" id="KAK2075538.1"/>
    </source>
</evidence>
<dbReference type="InterPro" id="IPR009072">
    <property type="entry name" value="Histone-fold"/>
</dbReference>
<comment type="caution">
    <text evidence="8">The sequence shown here is derived from an EMBL/GenBank/DDBJ whole genome shotgun (WGS) entry which is preliminary data.</text>
</comment>
<sequence length="261" mass="27840">MSDQYALAAAQLAVAQLADDTGFDAMQKSAYSILSELTIRYMEELLALNDVPPPHIPSFLVAFPDAHTYQETPDLPRPDPEPAARHQVVMETQQEAERALVKLHARATPGDPAPAFPPEPEAMDEDVAGMRAPAVDALPEQPQPLEDPAARARVLASLGPAFQPWDWQVELSGIAAAFQNPMPSEDAFAAALHGAGGLSTKHGRQTKRSARALDAGQVLLDPTRQRVEAVIEASREAEGAALAGGADLFYGGGDDDEAEHL</sequence>
<evidence type="ECO:0000256" key="1">
    <source>
        <dbReference type="ARBA" id="ARBA00004123"/>
    </source>
</evidence>
<evidence type="ECO:0000313" key="9">
    <source>
        <dbReference type="Proteomes" id="UP001255856"/>
    </source>
</evidence>
<evidence type="ECO:0000256" key="3">
    <source>
        <dbReference type="ARBA" id="ARBA00017307"/>
    </source>
</evidence>
<dbReference type="Pfam" id="PF10406">
    <property type="entry name" value="TAF8_C"/>
    <property type="match status" value="1"/>
</dbReference>
<feature type="domain" description="Transcription factor TFIID subunit 8 C-terminal" evidence="7">
    <location>
        <begin position="55"/>
        <end position="103"/>
    </location>
</feature>
<evidence type="ECO:0000256" key="6">
    <source>
        <dbReference type="ARBA" id="ARBA00023242"/>
    </source>
</evidence>
<keyword evidence="5" id="KW-0804">Transcription</keyword>